<accession>A0A2S2BWQ9</accession>
<dbReference type="PANTHER" id="PTHR47756:SF2">
    <property type="entry name" value="BLL6612 PROTEIN"/>
    <property type="match status" value="1"/>
</dbReference>
<reference evidence="9 10" key="1">
    <citation type="submission" date="2017-05" db="EMBL/GenBank/DDBJ databases">
        <title>Isolation of Rhodococcus sp. S2-17 biodegrading of BP-3.</title>
        <authorList>
            <person name="Lee Y."/>
            <person name="Kim K.H."/>
            <person name="Chun B.H."/>
            <person name="Jung H.S."/>
            <person name="Jeon C.O."/>
        </authorList>
    </citation>
    <scope>NUCLEOTIDE SEQUENCE [LARGE SCALE GENOMIC DNA]</scope>
    <source>
        <strain evidence="9 10">S2-17</strain>
    </source>
</reference>
<comment type="similarity">
    <text evidence="1">Belongs to the sigma-70 factor family. ECF subfamily.</text>
</comment>
<evidence type="ECO:0000259" key="6">
    <source>
        <dbReference type="Pfam" id="PF04542"/>
    </source>
</evidence>
<evidence type="ECO:0000259" key="8">
    <source>
        <dbReference type="Pfam" id="PF20239"/>
    </source>
</evidence>
<dbReference type="GO" id="GO:0006352">
    <property type="term" value="P:DNA-templated transcription initiation"/>
    <property type="evidence" value="ECO:0007669"/>
    <property type="project" value="InterPro"/>
</dbReference>
<dbReference type="SUPFAM" id="SSF88659">
    <property type="entry name" value="Sigma3 and sigma4 domains of RNA polymerase sigma factors"/>
    <property type="match status" value="1"/>
</dbReference>
<dbReference type="OrthoDB" id="9780299at2"/>
<evidence type="ECO:0000313" key="9">
    <source>
        <dbReference type="EMBL" id="AWK73067.1"/>
    </source>
</evidence>
<feature type="domain" description="RNA polymerase sigma-70 region 2" evidence="6">
    <location>
        <begin position="17"/>
        <end position="82"/>
    </location>
</feature>
<dbReference type="Proteomes" id="UP000245711">
    <property type="component" value="Chromosome"/>
</dbReference>
<dbReference type="Gene3D" id="1.10.1740.10">
    <property type="match status" value="1"/>
</dbReference>
<dbReference type="AlphaFoldDB" id="A0A2S2BWQ9"/>
<feature type="domain" description="DUF6596" evidence="8">
    <location>
        <begin position="187"/>
        <end position="287"/>
    </location>
</feature>
<sequence>MGDEGTPGIERTVESVFREERGRLLASLVRRFGDLDLAEEVSSEAIEAALVHWPVQGVPAKPGAWLLTTARRRAVDRLRRDKSYAARLAVLQVEADRADPVAPADVGGDLPDERLQLFFTCAHPALPAEDRGALTLRCLAGLTTPEVARAYLIPTATMAQRIVRAKKKIRVARIPFRVPGADELPERLPGVLQVIYSIFTEGYAASSGPDLQRLDLAEEAIRLGRILRRLLPAEREVAGLLGLMLLIHARRAARTGSDGEIVLLEDQDRGCWDRASIEEGSALVLTALTGGPPGPYGVQAAIAALHDEAADVATTDWPQVVALYDVLFAITPSPVVALNRAAAVAMRDGAEAGLALVEELDDEPRLRGYYPYPATRGELLRRLGKFSEAAAAYREALVLVGTEPERLHLQRRLTAVEAGGAG</sequence>
<evidence type="ECO:0000256" key="3">
    <source>
        <dbReference type="ARBA" id="ARBA00023082"/>
    </source>
</evidence>
<dbReference type="GO" id="GO:0016987">
    <property type="term" value="F:sigma factor activity"/>
    <property type="evidence" value="ECO:0007669"/>
    <property type="project" value="UniProtKB-KW"/>
</dbReference>
<dbReference type="KEGG" id="roz:CBI38_17410"/>
<protein>
    <submittedName>
        <fullName evidence="9">RNA polymerase subunit sigma-24</fullName>
    </submittedName>
</protein>
<evidence type="ECO:0000256" key="1">
    <source>
        <dbReference type="ARBA" id="ARBA00010641"/>
    </source>
</evidence>
<dbReference type="InterPro" id="IPR013249">
    <property type="entry name" value="RNA_pol_sigma70_r4_t2"/>
</dbReference>
<name>A0A2S2BWQ9_9NOCA</name>
<proteinExistence type="inferred from homology"/>
<keyword evidence="3" id="KW-0731">Sigma factor</keyword>
<evidence type="ECO:0000256" key="4">
    <source>
        <dbReference type="ARBA" id="ARBA00023125"/>
    </source>
</evidence>
<evidence type="ECO:0000259" key="7">
    <source>
        <dbReference type="Pfam" id="PF08281"/>
    </source>
</evidence>
<dbReference type="InterPro" id="IPR013324">
    <property type="entry name" value="RNA_pol_sigma_r3/r4-like"/>
</dbReference>
<dbReference type="Gene3D" id="1.10.10.10">
    <property type="entry name" value="Winged helix-like DNA-binding domain superfamily/Winged helix DNA-binding domain"/>
    <property type="match status" value="1"/>
</dbReference>
<dbReference type="PANTHER" id="PTHR47756">
    <property type="entry name" value="BLL6612 PROTEIN-RELATED"/>
    <property type="match status" value="1"/>
</dbReference>
<dbReference type="Pfam" id="PF04542">
    <property type="entry name" value="Sigma70_r2"/>
    <property type="match status" value="1"/>
</dbReference>
<keyword evidence="10" id="KW-1185">Reference proteome</keyword>
<dbReference type="EMBL" id="CP021354">
    <property type="protein sequence ID" value="AWK73067.1"/>
    <property type="molecule type" value="Genomic_DNA"/>
</dbReference>
<dbReference type="Pfam" id="PF08281">
    <property type="entry name" value="Sigma70_r4_2"/>
    <property type="match status" value="1"/>
</dbReference>
<evidence type="ECO:0000256" key="2">
    <source>
        <dbReference type="ARBA" id="ARBA00023015"/>
    </source>
</evidence>
<evidence type="ECO:0000313" key="10">
    <source>
        <dbReference type="Proteomes" id="UP000245711"/>
    </source>
</evidence>
<keyword evidence="4" id="KW-0238">DNA-binding</keyword>
<dbReference type="InterPro" id="IPR046531">
    <property type="entry name" value="DUF6596"/>
</dbReference>
<gene>
    <name evidence="9" type="ORF">CBI38_17410</name>
</gene>
<dbReference type="InterPro" id="IPR036388">
    <property type="entry name" value="WH-like_DNA-bd_sf"/>
</dbReference>
<dbReference type="GO" id="GO:0003677">
    <property type="term" value="F:DNA binding"/>
    <property type="evidence" value="ECO:0007669"/>
    <property type="project" value="UniProtKB-KW"/>
</dbReference>
<dbReference type="SUPFAM" id="SSF88946">
    <property type="entry name" value="Sigma2 domain of RNA polymerase sigma factors"/>
    <property type="match status" value="1"/>
</dbReference>
<evidence type="ECO:0000256" key="5">
    <source>
        <dbReference type="ARBA" id="ARBA00023163"/>
    </source>
</evidence>
<dbReference type="InterPro" id="IPR007627">
    <property type="entry name" value="RNA_pol_sigma70_r2"/>
</dbReference>
<organism evidence="9 10">
    <name type="scientific">Rhodococcus oxybenzonivorans</name>
    <dbReference type="NCBI Taxonomy" id="1990687"/>
    <lineage>
        <taxon>Bacteria</taxon>
        <taxon>Bacillati</taxon>
        <taxon>Actinomycetota</taxon>
        <taxon>Actinomycetes</taxon>
        <taxon>Mycobacteriales</taxon>
        <taxon>Nocardiaceae</taxon>
        <taxon>Rhodococcus</taxon>
    </lineage>
</organism>
<keyword evidence="5" id="KW-0804">Transcription</keyword>
<dbReference type="Pfam" id="PF20239">
    <property type="entry name" value="DUF6596"/>
    <property type="match status" value="1"/>
</dbReference>
<keyword evidence="2" id="KW-0805">Transcription regulation</keyword>
<feature type="domain" description="RNA polymerase sigma factor 70 region 4 type 2" evidence="7">
    <location>
        <begin position="121"/>
        <end position="169"/>
    </location>
</feature>
<dbReference type="InterPro" id="IPR013325">
    <property type="entry name" value="RNA_pol_sigma_r2"/>
</dbReference>